<dbReference type="GO" id="GO:0005768">
    <property type="term" value="C:endosome"/>
    <property type="evidence" value="ECO:0007669"/>
    <property type="project" value="TreeGrafter"/>
</dbReference>
<protein>
    <submittedName>
        <fullName evidence="1">Uncharacterized protein</fullName>
    </submittedName>
</protein>
<name>A0AAV6VNY4_9ARAC</name>
<dbReference type="Pfam" id="PF15019">
    <property type="entry name" value="C9orf72-like"/>
    <property type="match status" value="1"/>
</dbReference>
<dbReference type="Proteomes" id="UP000827092">
    <property type="component" value="Unassembled WGS sequence"/>
</dbReference>
<dbReference type="GO" id="GO:0005776">
    <property type="term" value="C:autophagosome"/>
    <property type="evidence" value="ECO:0007669"/>
    <property type="project" value="TreeGrafter"/>
</dbReference>
<dbReference type="PROSITE" id="PS51835">
    <property type="entry name" value="DENN_C9ORF72"/>
    <property type="match status" value="1"/>
</dbReference>
<dbReference type="GO" id="GO:0006897">
    <property type="term" value="P:endocytosis"/>
    <property type="evidence" value="ECO:0007669"/>
    <property type="project" value="TreeGrafter"/>
</dbReference>
<dbReference type="AlphaFoldDB" id="A0AAV6VNY4"/>
<accession>A0AAV6VNY4</accession>
<dbReference type="GO" id="GO:0005085">
    <property type="term" value="F:guanyl-nucleotide exchange factor activity"/>
    <property type="evidence" value="ECO:0007669"/>
    <property type="project" value="InterPro"/>
</dbReference>
<evidence type="ECO:0000313" key="1">
    <source>
        <dbReference type="EMBL" id="KAG8198190.1"/>
    </source>
</evidence>
<dbReference type="EMBL" id="JAFNEN010000042">
    <property type="protein sequence ID" value="KAG8198190.1"/>
    <property type="molecule type" value="Genomic_DNA"/>
</dbReference>
<dbReference type="PANTHER" id="PTHR31855:SF2">
    <property type="entry name" value="GUANINE NUCLEOTIDE EXCHANGE FACTOR C9ORF72"/>
    <property type="match status" value="1"/>
</dbReference>
<keyword evidence="2" id="KW-1185">Reference proteome</keyword>
<dbReference type="GO" id="GO:0006914">
    <property type="term" value="P:autophagy"/>
    <property type="evidence" value="ECO:0007669"/>
    <property type="project" value="TreeGrafter"/>
</dbReference>
<sequence length="345" mass="38674">MCGQLMLGEVDSCKSFEHWVSRFYVSEYKIVIAIVFRLENWTSCVITSKNSKGVCLCFAAIFKPEELSFVLDNQEIIDFYLRKGVNVVHKNKVISNEAIQNMEDVVNELASLIFSLHKSKQENKQIAHPSLQDFLNLEMICRAIESHLKTSGCTVVLGSSDFTINQVVSVLSFFNGGGGNFTPSHTYASKSYILGIHIQGVIKDTNKECEHLIEQASKELFPLTVVDVDLGKVWQTIPLKQGDTYKNSVTFVEEKGHLVPELLKDLKFIQETDGDFKSLLKNFYDHLISKSAAMIKLIEQTKSICGVSLNTTELQSILNVTCMVDLQILFGCAERLKPGIRCSLA</sequence>
<dbReference type="InterPro" id="IPR027819">
    <property type="entry name" value="C9orf72"/>
</dbReference>
<reference evidence="1 2" key="1">
    <citation type="journal article" date="2022" name="Nat. Ecol. Evol.">
        <title>A masculinizing supergene underlies an exaggerated male reproductive morph in a spider.</title>
        <authorList>
            <person name="Hendrickx F."/>
            <person name="De Corte Z."/>
            <person name="Sonet G."/>
            <person name="Van Belleghem S.M."/>
            <person name="Kostlbacher S."/>
            <person name="Vangestel C."/>
        </authorList>
    </citation>
    <scope>NUCLEOTIDE SEQUENCE [LARGE SCALE GENOMIC DNA]</scope>
    <source>
        <strain evidence="1">W744_W776</strain>
    </source>
</reference>
<gene>
    <name evidence="1" type="ORF">JTE90_015288</name>
</gene>
<comment type="caution">
    <text evidence="1">The sequence shown here is derived from an EMBL/GenBank/DDBJ whole genome shotgun (WGS) entry which is preliminary data.</text>
</comment>
<organism evidence="1 2">
    <name type="scientific">Oedothorax gibbosus</name>
    <dbReference type="NCBI Taxonomy" id="931172"/>
    <lineage>
        <taxon>Eukaryota</taxon>
        <taxon>Metazoa</taxon>
        <taxon>Ecdysozoa</taxon>
        <taxon>Arthropoda</taxon>
        <taxon>Chelicerata</taxon>
        <taxon>Arachnida</taxon>
        <taxon>Araneae</taxon>
        <taxon>Araneomorphae</taxon>
        <taxon>Entelegynae</taxon>
        <taxon>Araneoidea</taxon>
        <taxon>Linyphiidae</taxon>
        <taxon>Erigoninae</taxon>
        <taxon>Oedothorax</taxon>
    </lineage>
</organism>
<proteinExistence type="predicted"/>
<evidence type="ECO:0000313" key="2">
    <source>
        <dbReference type="Proteomes" id="UP000827092"/>
    </source>
</evidence>
<dbReference type="PANTHER" id="PTHR31855">
    <property type="entry name" value="GUANINE NUCLEOTIDE EXCHANGE C9ORF72"/>
    <property type="match status" value="1"/>
</dbReference>